<keyword evidence="2 7" id="KW-0812">Transmembrane</keyword>
<evidence type="ECO:0000313" key="9">
    <source>
        <dbReference type="Proteomes" id="UP000266723"/>
    </source>
</evidence>
<feature type="transmembrane region" description="Helical" evidence="7">
    <location>
        <begin position="60"/>
        <end position="82"/>
    </location>
</feature>
<comment type="similarity">
    <text evidence="6">Belongs to the DESIGUAL family.</text>
</comment>
<organism evidence="8 9">
    <name type="scientific">Brassica cretica</name>
    <name type="common">Mustard</name>
    <dbReference type="NCBI Taxonomy" id="69181"/>
    <lineage>
        <taxon>Eukaryota</taxon>
        <taxon>Viridiplantae</taxon>
        <taxon>Streptophyta</taxon>
        <taxon>Embryophyta</taxon>
        <taxon>Tracheophyta</taxon>
        <taxon>Spermatophyta</taxon>
        <taxon>Magnoliopsida</taxon>
        <taxon>eudicotyledons</taxon>
        <taxon>Gunneridae</taxon>
        <taxon>Pentapetalae</taxon>
        <taxon>rosids</taxon>
        <taxon>malvids</taxon>
        <taxon>Brassicales</taxon>
        <taxon>Brassicaceae</taxon>
        <taxon>Brassiceae</taxon>
        <taxon>Brassica</taxon>
    </lineage>
</organism>
<dbReference type="InterPro" id="IPR009606">
    <property type="entry name" value="DEAL/Modifying_wall_lignin1/2"/>
</dbReference>
<evidence type="ECO:0000256" key="3">
    <source>
        <dbReference type="ARBA" id="ARBA00022729"/>
    </source>
</evidence>
<evidence type="ECO:0000256" key="2">
    <source>
        <dbReference type="ARBA" id="ARBA00022692"/>
    </source>
</evidence>
<keyword evidence="4 7" id="KW-1133">Transmembrane helix</keyword>
<gene>
    <name evidence="8" type="ORF">DY000_02053446</name>
</gene>
<feature type="transmembrane region" description="Helical" evidence="7">
    <location>
        <begin position="18"/>
        <end position="39"/>
    </location>
</feature>
<feature type="transmembrane region" description="Helical" evidence="7">
    <location>
        <begin position="199"/>
        <end position="220"/>
    </location>
</feature>
<comment type="caution">
    <text evidence="8">The sequence shown here is derived from an EMBL/GenBank/DDBJ whole genome shotgun (WGS) entry which is preliminary data.</text>
</comment>
<keyword evidence="3" id="KW-0732">Signal</keyword>
<keyword evidence="9" id="KW-1185">Reference proteome</keyword>
<evidence type="ECO:0000256" key="1">
    <source>
        <dbReference type="ARBA" id="ARBA00004127"/>
    </source>
</evidence>
<proteinExistence type="inferred from homology"/>
<dbReference type="Pfam" id="PF06749">
    <property type="entry name" value="DUF1218"/>
    <property type="match status" value="1"/>
</dbReference>
<accession>A0ABQ7A765</accession>
<dbReference type="InterPro" id="IPR052222">
    <property type="entry name" value="DESIGUAL"/>
</dbReference>
<protein>
    <submittedName>
        <fullName evidence="8">Uncharacterized protein</fullName>
    </submittedName>
</protein>
<evidence type="ECO:0000313" key="8">
    <source>
        <dbReference type="EMBL" id="KAF3493503.1"/>
    </source>
</evidence>
<dbReference type="EMBL" id="QGKV02002055">
    <property type="protein sequence ID" value="KAF3493503.1"/>
    <property type="molecule type" value="Genomic_DNA"/>
</dbReference>
<reference evidence="8 9" key="1">
    <citation type="journal article" date="2020" name="BMC Genomics">
        <title>Intraspecific diversification of the crop wild relative Brassica cretica Lam. using demographic model selection.</title>
        <authorList>
            <person name="Kioukis A."/>
            <person name="Michalopoulou V.A."/>
            <person name="Briers L."/>
            <person name="Pirintsos S."/>
            <person name="Studholme D.J."/>
            <person name="Pavlidis P."/>
            <person name="Sarris P.F."/>
        </authorList>
    </citation>
    <scope>NUCLEOTIDE SEQUENCE [LARGE SCALE GENOMIC DNA]</scope>
    <source>
        <strain evidence="9">cv. PFS-1207/04</strain>
    </source>
</reference>
<evidence type="ECO:0000256" key="5">
    <source>
        <dbReference type="ARBA" id="ARBA00023136"/>
    </source>
</evidence>
<name>A0ABQ7A765_BRACR</name>
<dbReference type="Proteomes" id="UP000266723">
    <property type="component" value="Unassembled WGS sequence"/>
</dbReference>
<sequence>MEVQEQDTRKKRPQLSPIFIFIVFLGLAAFFLCLASEFQKAKGKYLKWDGESCYLPESQAFRFGTAALVCVSVGQIIGNVVICKGFLKTNKKETKPFRGKYLKWDGESCYLPESQAFRFGTAALVCVSVGQIIGNVVICKGFLKTNKKETKPFRVFLLLFSWVNFAVAAMMIIVGASMNREQKYGKGWLNGECYLVKDGLFASSGVLCVSALGAVLGAFASNVKSSLQVDTQNKILTHNV</sequence>
<evidence type="ECO:0000256" key="7">
    <source>
        <dbReference type="SAM" id="Phobius"/>
    </source>
</evidence>
<comment type="subcellular location">
    <subcellularLocation>
        <location evidence="1">Endomembrane system</location>
        <topology evidence="1">Multi-pass membrane protein</topology>
    </subcellularLocation>
</comment>
<dbReference type="PANTHER" id="PTHR31769">
    <property type="entry name" value="OS07G0462200 PROTEIN-RELATED"/>
    <property type="match status" value="1"/>
</dbReference>
<feature type="transmembrane region" description="Helical" evidence="7">
    <location>
        <begin position="155"/>
        <end position="179"/>
    </location>
</feature>
<evidence type="ECO:0000256" key="4">
    <source>
        <dbReference type="ARBA" id="ARBA00022989"/>
    </source>
</evidence>
<keyword evidence="5 7" id="KW-0472">Membrane</keyword>
<evidence type="ECO:0000256" key="6">
    <source>
        <dbReference type="ARBA" id="ARBA00029467"/>
    </source>
</evidence>